<dbReference type="RefSeq" id="WP_160793509.1">
    <property type="nucleotide sequence ID" value="NZ_JAKEVG010000004.1"/>
</dbReference>
<dbReference type="InterPro" id="IPR045425">
    <property type="entry name" value="DUF6508"/>
</dbReference>
<accession>A0A6L7HWV6</accession>
<proteinExistence type="predicted"/>
<comment type="caution">
    <text evidence="1">The sequence shown here is derived from an EMBL/GenBank/DDBJ whole genome shotgun (WGS) entry which is preliminary data.</text>
</comment>
<dbReference type="Proteomes" id="UP000474778">
    <property type="component" value="Unassembled WGS sequence"/>
</dbReference>
<dbReference type="Pfam" id="PF20118">
    <property type="entry name" value="DUF6508"/>
    <property type="match status" value="1"/>
</dbReference>
<evidence type="ECO:0000313" key="2">
    <source>
        <dbReference type="Proteomes" id="UP000474778"/>
    </source>
</evidence>
<dbReference type="EMBL" id="WRPA01000001">
    <property type="protein sequence ID" value="MXR67531.1"/>
    <property type="molecule type" value="Genomic_DNA"/>
</dbReference>
<evidence type="ECO:0000313" key="1">
    <source>
        <dbReference type="EMBL" id="MXR67531.1"/>
    </source>
</evidence>
<organism evidence="1 2">
    <name type="scientific">Shewanella insulae</name>
    <dbReference type="NCBI Taxonomy" id="2681496"/>
    <lineage>
        <taxon>Bacteria</taxon>
        <taxon>Pseudomonadati</taxon>
        <taxon>Pseudomonadota</taxon>
        <taxon>Gammaproteobacteria</taxon>
        <taxon>Alteromonadales</taxon>
        <taxon>Shewanellaceae</taxon>
        <taxon>Shewanella</taxon>
    </lineage>
</organism>
<name>A0A6L7HWV6_9GAMM</name>
<keyword evidence="2" id="KW-1185">Reference proteome</keyword>
<reference evidence="1 2" key="1">
    <citation type="submission" date="2019-12" db="EMBL/GenBank/DDBJ databases">
        <title>Shewanella insulae sp. nov., isolated from a tidal flat.</title>
        <authorList>
            <person name="Yoon J.-H."/>
        </authorList>
    </citation>
    <scope>NUCLEOTIDE SEQUENCE [LARGE SCALE GENOMIC DNA]</scope>
    <source>
        <strain evidence="1 2">JBTF-M18</strain>
    </source>
</reference>
<dbReference type="AlphaFoldDB" id="A0A6L7HWV6"/>
<protein>
    <submittedName>
        <fullName evidence="1">Uncharacterized protein</fullName>
    </submittedName>
</protein>
<sequence length="127" mass="14758">MKRTISMQIADLYSQYAKQFALGEPKSDQMTMQGFMKQLAERGLLFDNLSWQEWYRHVHLVDKPDYIREASFYQCKLLLTAMSRLEQFSRGVMENMRRQGVLLAILERLNVLARSGYEGGSGKLDLA</sequence>
<gene>
    <name evidence="1" type="ORF">GNT65_02430</name>
</gene>